<dbReference type="RefSeq" id="WP_097107288.1">
    <property type="nucleotide sequence ID" value="NZ_OCPC01000002.1"/>
</dbReference>
<dbReference type="Proteomes" id="UP000219465">
    <property type="component" value="Unassembled WGS sequence"/>
</dbReference>
<protein>
    <recommendedName>
        <fullName evidence="5">Succinylglutamate desuccinylase/Aspartoacylase catalytic domain-containing protein</fullName>
    </recommendedName>
</protein>
<evidence type="ECO:0000256" key="1">
    <source>
        <dbReference type="ARBA" id="ARBA00001947"/>
    </source>
</evidence>
<keyword evidence="3" id="KW-0378">Hydrolase</keyword>
<dbReference type="InterPro" id="IPR055438">
    <property type="entry name" value="AstE_AspA_cat"/>
</dbReference>
<organism evidence="6 7">
    <name type="scientific">Hoeflea halophila</name>
    <dbReference type="NCBI Taxonomy" id="714899"/>
    <lineage>
        <taxon>Bacteria</taxon>
        <taxon>Pseudomonadati</taxon>
        <taxon>Pseudomonadota</taxon>
        <taxon>Alphaproteobacteria</taxon>
        <taxon>Hyphomicrobiales</taxon>
        <taxon>Rhizobiaceae</taxon>
        <taxon>Hoeflea</taxon>
    </lineage>
</organism>
<evidence type="ECO:0000313" key="6">
    <source>
        <dbReference type="EMBL" id="SOE17063.1"/>
    </source>
</evidence>
<dbReference type="PANTHER" id="PTHR37326:SF1">
    <property type="entry name" value="BLL3975 PROTEIN"/>
    <property type="match status" value="1"/>
</dbReference>
<evidence type="ECO:0000313" key="7">
    <source>
        <dbReference type="Proteomes" id="UP000219465"/>
    </source>
</evidence>
<proteinExistence type="predicted"/>
<keyword evidence="7" id="KW-1185">Reference proteome</keyword>
<sequence length="352" mass="38059">MKTEIETIVGETPGISYELIVHRLEGTDVSAPRVYIQSGLHADERPGVAALHFLIPMLEQAEAEGRLRGSLILVPHANPIGAAQHLYGEHMGRFATGTRTNFNRDFPVPGDDGMRHLDKASAPVFAERRLKSRLLELADGCPIVLDLHCDDESVQYVYAPEVLWPEMSDLAACLDAEAALLWDSGADRAFEEAVFEQMQARAPDGDLSGHCVTTVELRGQNDVDVTLARKDAEGLYRFLQGRGVVAADTTPAPALKAGFVGKPIRHVDMVTAPAGGTLLFHVAPGDRVEAGQLLAEIITNPGCKGGSVEVRAPQAGYVLTRRIRRFIRMGDNLLKIISDTAAVASRKGALED</sequence>
<feature type="domain" description="Succinylglutamate desuccinylase/Aspartoacylase catalytic" evidence="5">
    <location>
        <begin position="31"/>
        <end position="240"/>
    </location>
</feature>
<evidence type="ECO:0000256" key="3">
    <source>
        <dbReference type="ARBA" id="ARBA00022801"/>
    </source>
</evidence>
<dbReference type="PANTHER" id="PTHR37326">
    <property type="entry name" value="BLL3975 PROTEIN"/>
    <property type="match status" value="1"/>
</dbReference>
<dbReference type="OrthoDB" id="9782876at2"/>
<evidence type="ECO:0000259" key="5">
    <source>
        <dbReference type="Pfam" id="PF24827"/>
    </source>
</evidence>
<evidence type="ECO:0000256" key="2">
    <source>
        <dbReference type="ARBA" id="ARBA00022723"/>
    </source>
</evidence>
<evidence type="ECO:0000256" key="4">
    <source>
        <dbReference type="ARBA" id="ARBA00022833"/>
    </source>
</evidence>
<dbReference type="Pfam" id="PF24827">
    <property type="entry name" value="AstE_AspA_cat"/>
    <property type="match status" value="1"/>
</dbReference>
<comment type="cofactor">
    <cofactor evidence="1">
        <name>Zn(2+)</name>
        <dbReference type="ChEBI" id="CHEBI:29105"/>
    </cofactor>
</comment>
<dbReference type="SUPFAM" id="SSF53187">
    <property type="entry name" value="Zn-dependent exopeptidases"/>
    <property type="match status" value="1"/>
</dbReference>
<keyword evidence="4" id="KW-0862">Zinc</keyword>
<accession>A0A286IAB0</accession>
<dbReference type="EMBL" id="OCPC01000002">
    <property type="protein sequence ID" value="SOE17063.1"/>
    <property type="molecule type" value="Genomic_DNA"/>
</dbReference>
<dbReference type="Gene3D" id="2.40.50.100">
    <property type="match status" value="1"/>
</dbReference>
<dbReference type="InterPro" id="IPR053138">
    <property type="entry name" value="N-alpha-Ac-DABA_deacetylase"/>
</dbReference>
<name>A0A286IAB0_9HYPH</name>
<dbReference type="AlphaFoldDB" id="A0A286IAB0"/>
<dbReference type="GO" id="GO:0016788">
    <property type="term" value="F:hydrolase activity, acting on ester bonds"/>
    <property type="evidence" value="ECO:0007669"/>
    <property type="project" value="InterPro"/>
</dbReference>
<dbReference type="Gene3D" id="3.40.630.10">
    <property type="entry name" value="Zn peptidases"/>
    <property type="match status" value="1"/>
</dbReference>
<dbReference type="GO" id="GO:0046872">
    <property type="term" value="F:metal ion binding"/>
    <property type="evidence" value="ECO:0007669"/>
    <property type="project" value="UniProtKB-KW"/>
</dbReference>
<keyword evidence="2" id="KW-0479">Metal-binding</keyword>
<reference evidence="7" key="1">
    <citation type="submission" date="2017-08" db="EMBL/GenBank/DDBJ databases">
        <authorList>
            <person name="Varghese N."/>
            <person name="Submissions S."/>
        </authorList>
    </citation>
    <scope>NUCLEOTIDE SEQUENCE [LARGE SCALE GENOMIC DNA]</scope>
    <source>
        <strain evidence="7">KCTC 23107</strain>
    </source>
</reference>
<gene>
    <name evidence="6" type="ORF">SAMN05877838_1950</name>
</gene>